<evidence type="ECO:0000256" key="1">
    <source>
        <dbReference type="ARBA" id="ARBA00000085"/>
    </source>
</evidence>
<reference evidence="11 12" key="1">
    <citation type="journal article" date="2013" name="Int. J. Syst. Evol. Microbiol.">
        <title>Roseomonas aerophila sp. nov., isolated from air.</title>
        <authorList>
            <person name="Kim S.J."/>
            <person name="Weon H.Y."/>
            <person name="Ahn J.H."/>
            <person name="Hong S.B."/>
            <person name="Seok S.J."/>
            <person name="Whang K.S."/>
            <person name="Kwon S.W."/>
        </authorList>
    </citation>
    <scope>NUCLEOTIDE SEQUENCE [LARGE SCALE GENOMIC DNA]</scope>
    <source>
        <strain evidence="11 12">NBRC 108923</strain>
    </source>
</reference>
<dbReference type="SMART" id="SM00091">
    <property type="entry name" value="PAS"/>
    <property type="match status" value="1"/>
</dbReference>
<dbReference type="PANTHER" id="PTHR41523:SF7">
    <property type="entry name" value="HISTIDINE KINASE"/>
    <property type="match status" value="1"/>
</dbReference>
<dbReference type="PANTHER" id="PTHR41523">
    <property type="entry name" value="TWO-COMPONENT SYSTEM SENSOR PROTEIN"/>
    <property type="match status" value="1"/>
</dbReference>
<keyword evidence="12" id="KW-1185">Reference proteome</keyword>
<comment type="caution">
    <text evidence="11">The sequence shown here is derived from an EMBL/GenBank/DDBJ whole genome shotgun (WGS) entry which is preliminary data.</text>
</comment>
<keyword evidence="3" id="KW-0597">Phosphoprotein</keyword>
<keyword evidence="8" id="KW-0472">Membrane</keyword>
<dbReference type="SUPFAM" id="SSF55785">
    <property type="entry name" value="PYP-like sensor domain (PAS domain)"/>
    <property type="match status" value="1"/>
</dbReference>
<dbReference type="Proteomes" id="UP000626026">
    <property type="component" value="Unassembled WGS sequence"/>
</dbReference>
<proteinExistence type="predicted"/>
<dbReference type="EC" id="2.7.13.3" evidence="2"/>
<keyword evidence="8" id="KW-1133">Transmembrane helix</keyword>
<name>A0ABR7RTU2_9PROT</name>
<comment type="catalytic activity">
    <reaction evidence="1">
        <text>ATP + protein L-histidine = ADP + protein N-phospho-L-histidine.</text>
        <dbReference type="EC" id="2.7.13.3"/>
    </reaction>
</comment>
<evidence type="ECO:0000256" key="3">
    <source>
        <dbReference type="ARBA" id="ARBA00022553"/>
    </source>
</evidence>
<dbReference type="InterPro" id="IPR035965">
    <property type="entry name" value="PAS-like_dom_sf"/>
</dbReference>
<dbReference type="InterPro" id="IPR036890">
    <property type="entry name" value="HATPase_C_sf"/>
</dbReference>
<evidence type="ECO:0000259" key="9">
    <source>
        <dbReference type="SMART" id="SM00091"/>
    </source>
</evidence>
<keyword evidence="5" id="KW-0547">Nucleotide-binding</keyword>
<feature type="domain" description="PAS" evidence="9">
    <location>
        <begin position="219"/>
        <end position="284"/>
    </location>
</feature>
<accession>A0ABR7RTU2</accession>
<protein>
    <recommendedName>
        <fullName evidence="2">histidine kinase</fullName>
        <ecNumber evidence="2">2.7.13.3</ecNumber>
    </recommendedName>
</protein>
<evidence type="ECO:0000256" key="8">
    <source>
        <dbReference type="SAM" id="Phobius"/>
    </source>
</evidence>
<feature type="transmembrane region" description="Helical" evidence="8">
    <location>
        <begin position="181"/>
        <end position="201"/>
    </location>
</feature>
<dbReference type="InterPro" id="IPR000014">
    <property type="entry name" value="PAS"/>
</dbReference>
<feature type="transmembrane region" description="Helical" evidence="8">
    <location>
        <begin position="30"/>
        <end position="49"/>
    </location>
</feature>
<keyword evidence="4" id="KW-0808">Transferase</keyword>
<dbReference type="InterPro" id="IPR011102">
    <property type="entry name" value="Sig_transdc_His_kinase_HWE"/>
</dbReference>
<evidence type="ECO:0000313" key="12">
    <source>
        <dbReference type="Proteomes" id="UP000626026"/>
    </source>
</evidence>
<dbReference type="Pfam" id="PF07536">
    <property type="entry name" value="HWE_HK"/>
    <property type="match status" value="1"/>
</dbReference>
<gene>
    <name evidence="11" type="ORF">IBL26_22445</name>
</gene>
<feature type="domain" description="Signal transduction histidine kinase HWE region" evidence="10">
    <location>
        <begin position="346"/>
        <end position="427"/>
    </location>
</feature>
<evidence type="ECO:0000259" key="10">
    <source>
        <dbReference type="SMART" id="SM00911"/>
    </source>
</evidence>
<evidence type="ECO:0000256" key="6">
    <source>
        <dbReference type="ARBA" id="ARBA00022777"/>
    </source>
</evidence>
<dbReference type="Gene3D" id="3.30.565.10">
    <property type="entry name" value="Histidine kinase-like ATPase, C-terminal domain"/>
    <property type="match status" value="1"/>
</dbReference>
<organism evidence="11 12">
    <name type="scientific">Teichococcus aerophilus</name>
    <dbReference type="NCBI Taxonomy" id="1224513"/>
    <lineage>
        <taxon>Bacteria</taxon>
        <taxon>Pseudomonadati</taxon>
        <taxon>Pseudomonadota</taxon>
        <taxon>Alphaproteobacteria</taxon>
        <taxon>Acetobacterales</taxon>
        <taxon>Roseomonadaceae</taxon>
        <taxon>Roseomonas</taxon>
    </lineage>
</organism>
<evidence type="ECO:0000313" key="11">
    <source>
        <dbReference type="EMBL" id="MBC9209621.1"/>
    </source>
</evidence>
<dbReference type="SMART" id="SM00911">
    <property type="entry name" value="HWE_HK"/>
    <property type="match status" value="1"/>
</dbReference>
<keyword evidence="7" id="KW-0067">ATP-binding</keyword>
<dbReference type="Gene3D" id="3.30.450.20">
    <property type="entry name" value="PAS domain"/>
    <property type="match status" value="1"/>
</dbReference>
<sequence length="549" mass="58641">MIPRPLDPDVRVRSAIRGAWPIRPLRRLGWAYASPLSLSLIALSALLLVGRMVTAEWEGARLARLEAGLQAQSEVAALLRGAVPSSYLTPQGSTAATLAVNLAELKSVAELEPDLQAPFRLLSAVVSVDFASRQAGLQGMESARTRAMQAREDGALLAVHELGRSLRLEIRELREQGHQRWQLWIAASLAGGLAGFSLLLAQRQRSVRGAERQVAVATAQLRAVYAAAPIGLLLLDNRLCILRANPSFAAMAQQVQSIPEGTPLHQVMPGLASVLDPLLRTAQDLAQPLVGQEVVVEATRGGLPRHYFMTAEPVVGIDGPPLVSLVVVDVTDRVAAEAWKAEVVAELNHRVKNTLATVQSLAAQTLRGAGHDPHRFAADFSARLGALSRSHELIAADGWSGTTVAQAVNAALAPWLSTGRLALVGPARVMLRAAQVQALMIALGELAGNASRHGALSATGGRVALTWELLASGLVRLQWQEKGGPSVTVPLVRRGFGLRFLERGLAHDLGREAQAQLRFDTAGLLYEVCFRPYSHEGLVDGRHEAEAAA</sequence>
<evidence type="ECO:0000256" key="5">
    <source>
        <dbReference type="ARBA" id="ARBA00022741"/>
    </source>
</evidence>
<keyword evidence="8" id="KW-0812">Transmembrane</keyword>
<evidence type="ECO:0000256" key="7">
    <source>
        <dbReference type="ARBA" id="ARBA00022840"/>
    </source>
</evidence>
<dbReference type="EMBL" id="JACTVA010000062">
    <property type="protein sequence ID" value="MBC9209621.1"/>
    <property type="molecule type" value="Genomic_DNA"/>
</dbReference>
<keyword evidence="6" id="KW-0418">Kinase</keyword>
<evidence type="ECO:0000256" key="4">
    <source>
        <dbReference type="ARBA" id="ARBA00022679"/>
    </source>
</evidence>
<dbReference type="RefSeq" id="WP_187786754.1">
    <property type="nucleotide sequence ID" value="NZ_JACTVA010000062.1"/>
</dbReference>
<evidence type="ECO:0000256" key="2">
    <source>
        <dbReference type="ARBA" id="ARBA00012438"/>
    </source>
</evidence>